<name>A0ABR2Z7H4_9AGAR</name>
<evidence type="ECO:0000313" key="2">
    <source>
        <dbReference type="EMBL" id="KAL0057185.1"/>
    </source>
</evidence>
<feature type="region of interest" description="Disordered" evidence="1">
    <location>
        <begin position="1"/>
        <end position="25"/>
    </location>
</feature>
<comment type="caution">
    <text evidence="2">The sequence shown here is derived from an EMBL/GenBank/DDBJ whole genome shotgun (WGS) entry which is preliminary data.</text>
</comment>
<accession>A0ABR2Z7H4</accession>
<protein>
    <submittedName>
        <fullName evidence="2">Uncharacterized protein</fullName>
    </submittedName>
</protein>
<organism evidence="2 3">
    <name type="scientific">Marasmius tenuissimus</name>
    <dbReference type="NCBI Taxonomy" id="585030"/>
    <lineage>
        <taxon>Eukaryota</taxon>
        <taxon>Fungi</taxon>
        <taxon>Dikarya</taxon>
        <taxon>Basidiomycota</taxon>
        <taxon>Agaricomycotina</taxon>
        <taxon>Agaricomycetes</taxon>
        <taxon>Agaricomycetidae</taxon>
        <taxon>Agaricales</taxon>
        <taxon>Marasmiineae</taxon>
        <taxon>Marasmiaceae</taxon>
        <taxon>Marasmius</taxon>
    </lineage>
</organism>
<evidence type="ECO:0000256" key="1">
    <source>
        <dbReference type="SAM" id="MobiDB-lite"/>
    </source>
</evidence>
<dbReference type="Proteomes" id="UP001437256">
    <property type="component" value="Unassembled WGS sequence"/>
</dbReference>
<evidence type="ECO:0000313" key="3">
    <source>
        <dbReference type="Proteomes" id="UP001437256"/>
    </source>
</evidence>
<sequence length="52" mass="6204">MSESDDQISPEDRQDMMEETNPMEEVDKFEQELVWEQEEWDRLGHGISQEGC</sequence>
<reference evidence="2 3" key="1">
    <citation type="submission" date="2024-05" db="EMBL/GenBank/DDBJ databases">
        <title>A draft genome resource for the thread blight pathogen Marasmius tenuissimus strain MS-2.</title>
        <authorList>
            <person name="Yulfo-Soto G.E."/>
            <person name="Baruah I.K."/>
            <person name="Amoako-Attah I."/>
            <person name="Bukari Y."/>
            <person name="Meinhardt L.W."/>
            <person name="Bailey B.A."/>
            <person name="Cohen S.P."/>
        </authorList>
    </citation>
    <scope>NUCLEOTIDE SEQUENCE [LARGE SCALE GENOMIC DNA]</scope>
    <source>
        <strain evidence="2 3">MS-2</strain>
    </source>
</reference>
<gene>
    <name evidence="2" type="ORF">AAF712_016177</name>
</gene>
<proteinExistence type="predicted"/>
<dbReference type="EMBL" id="JBBXMP010000642">
    <property type="protein sequence ID" value="KAL0057185.1"/>
    <property type="molecule type" value="Genomic_DNA"/>
</dbReference>
<keyword evidence="3" id="KW-1185">Reference proteome</keyword>